<sequence>MPFFDRRDAGRRLVERLRAFRGDDVVVLAVPRGGAEVAFEVATALRVPMDVAVVRKLGVPFQPPLVFGAIAEDQVRIIDDDTVVRAFVSEKERRQVLLTEREVLARKAIVYRCGRPRLPLAGRTALIVDDGVTTGATAQAACASARAQGAIRVVYAVPVGPCRPIRQLATLVDNVVCLETPELFHSIGQWYRDFHEVDDKQVVDLLDRANNRWLQTRSLGTGPPGAAWPSRPHAR</sequence>
<dbReference type="SUPFAM" id="SSF53271">
    <property type="entry name" value="PRTase-like"/>
    <property type="match status" value="1"/>
</dbReference>
<dbReference type="Gene3D" id="3.30.1310.20">
    <property type="entry name" value="PRTase-like"/>
    <property type="match status" value="1"/>
</dbReference>
<reference evidence="3 4" key="1">
    <citation type="submission" date="2021-03" db="EMBL/GenBank/DDBJ databases">
        <title>Sequencing the genomes of 1000 actinobacteria strains.</title>
        <authorList>
            <person name="Klenk H.-P."/>
        </authorList>
    </citation>
    <scope>NUCLEOTIDE SEQUENCE [LARGE SCALE GENOMIC DNA]</scope>
    <source>
        <strain evidence="3 4">DSM 45516</strain>
    </source>
</reference>
<evidence type="ECO:0000313" key="3">
    <source>
        <dbReference type="EMBL" id="MBP2194437.1"/>
    </source>
</evidence>
<gene>
    <name evidence="3" type="ORF">BJ987_007338</name>
</gene>
<organism evidence="3 4">
    <name type="scientific">Nocardia goodfellowii</name>
    <dbReference type="NCBI Taxonomy" id="882446"/>
    <lineage>
        <taxon>Bacteria</taxon>
        <taxon>Bacillati</taxon>
        <taxon>Actinomycetota</taxon>
        <taxon>Actinomycetes</taxon>
        <taxon>Mycobacteriales</taxon>
        <taxon>Nocardiaceae</taxon>
        <taxon>Nocardia</taxon>
    </lineage>
</organism>
<dbReference type="InterPro" id="IPR000836">
    <property type="entry name" value="PRTase_dom"/>
</dbReference>
<evidence type="ECO:0000256" key="1">
    <source>
        <dbReference type="SAM" id="MobiDB-lite"/>
    </source>
</evidence>
<dbReference type="GO" id="GO:0016740">
    <property type="term" value="F:transferase activity"/>
    <property type="evidence" value="ECO:0007669"/>
    <property type="project" value="UniProtKB-KW"/>
</dbReference>
<protein>
    <submittedName>
        <fullName evidence="3">Phosphoribosyl transferase</fullName>
    </submittedName>
</protein>
<feature type="region of interest" description="Disordered" evidence="1">
    <location>
        <begin position="216"/>
        <end position="235"/>
    </location>
</feature>
<accession>A0ABS4QRU5</accession>
<name>A0ABS4QRU5_9NOCA</name>
<evidence type="ECO:0000313" key="4">
    <source>
        <dbReference type="Proteomes" id="UP001519325"/>
    </source>
</evidence>
<dbReference type="Gene3D" id="3.40.50.2020">
    <property type="match status" value="1"/>
</dbReference>
<dbReference type="EMBL" id="JAGGMR010000001">
    <property type="protein sequence ID" value="MBP2194437.1"/>
    <property type="molecule type" value="Genomic_DNA"/>
</dbReference>
<proteinExistence type="predicted"/>
<feature type="domain" description="Phosphoribosyltransferase" evidence="2">
    <location>
        <begin position="13"/>
        <end position="159"/>
    </location>
</feature>
<evidence type="ECO:0000259" key="2">
    <source>
        <dbReference type="Pfam" id="PF00156"/>
    </source>
</evidence>
<dbReference type="Proteomes" id="UP001519325">
    <property type="component" value="Unassembled WGS sequence"/>
</dbReference>
<dbReference type="CDD" id="cd06223">
    <property type="entry name" value="PRTases_typeI"/>
    <property type="match status" value="1"/>
</dbReference>
<dbReference type="RefSeq" id="WP_209897562.1">
    <property type="nucleotide sequence ID" value="NZ_JAGGMR010000001.1"/>
</dbReference>
<keyword evidence="3" id="KW-0808">Transferase</keyword>
<dbReference type="InterPro" id="IPR029057">
    <property type="entry name" value="PRTase-like"/>
</dbReference>
<comment type="caution">
    <text evidence="3">The sequence shown here is derived from an EMBL/GenBank/DDBJ whole genome shotgun (WGS) entry which is preliminary data.</text>
</comment>
<keyword evidence="4" id="KW-1185">Reference proteome</keyword>
<dbReference type="Pfam" id="PF00156">
    <property type="entry name" value="Pribosyltran"/>
    <property type="match status" value="1"/>
</dbReference>